<dbReference type="AlphaFoldDB" id="A0A5S5CEX6"/>
<name>A0A5S5CEX6_9BACL</name>
<gene>
    <name evidence="1" type="ORF">BCM02_102486</name>
</gene>
<sequence>MDKHYDVLIEQEAVKLEDIKNKMEDIKRYFLSSSADFTRQWYEQQAKQLVMSNPDAATQMPSEQLRAVKDDVRHLMANSGLHVEAYLNRHSLWWHLAQNDKTYPAYLSKLPEFFSDPFKLVLGKLGAVFSKHQFIQLPEEQYGETYGHESHDFVLIEGTIQYRHAIAYPDQLTHAMQEYGILHEKAKSILQTVERLQLQKKKEQVGELWDSL</sequence>
<organism evidence="1 2">
    <name type="scientific">Paenibacillus methanolicus</name>
    <dbReference type="NCBI Taxonomy" id="582686"/>
    <lineage>
        <taxon>Bacteria</taxon>
        <taxon>Bacillati</taxon>
        <taxon>Bacillota</taxon>
        <taxon>Bacilli</taxon>
        <taxon>Bacillales</taxon>
        <taxon>Paenibacillaceae</taxon>
        <taxon>Paenibacillus</taxon>
    </lineage>
</organism>
<reference evidence="1 2" key="1">
    <citation type="submission" date="2019-07" db="EMBL/GenBank/DDBJ databases">
        <title>Genomic Encyclopedia of Type Strains, Phase III (KMG-III): the genomes of soil and plant-associated and newly described type strains.</title>
        <authorList>
            <person name="Whitman W."/>
        </authorList>
    </citation>
    <scope>NUCLEOTIDE SEQUENCE [LARGE SCALE GENOMIC DNA]</scope>
    <source>
        <strain evidence="1 2">BL24</strain>
    </source>
</reference>
<accession>A0A5S5CEX6</accession>
<comment type="caution">
    <text evidence="1">The sequence shown here is derived from an EMBL/GenBank/DDBJ whole genome shotgun (WGS) entry which is preliminary data.</text>
</comment>
<proteinExistence type="predicted"/>
<evidence type="ECO:0000313" key="1">
    <source>
        <dbReference type="EMBL" id="TYP77917.1"/>
    </source>
</evidence>
<dbReference type="EMBL" id="VNHS01000002">
    <property type="protein sequence ID" value="TYP77917.1"/>
    <property type="molecule type" value="Genomic_DNA"/>
</dbReference>
<keyword evidence="2" id="KW-1185">Reference proteome</keyword>
<protein>
    <submittedName>
        <fullName evidence="1">Uncharacterized protein</fullName>
    </submittedName>
</protein>
<dbReference type="Proteomes" id="UP000323257">
    <property type="component" value="Unassembled WGS sequence"/>
</dbReference>
<evidence type="ECO:0000313" key="2">
    <source>
        <dbReference type="Proteomes" id="UP000323257"/>
    </source>
</evidence>